<gene>
    <name evidence="11" type="ORF">BA062_11765</name>
</gene>
<feature type="transmembrane region" description="Helical" evidence="9">
    <location>
        <begin position="31"/>
        <end position="48"/>
    </location>
</feature>
<proteinExistence type="predicted"/>
<keyword evidence="7" id="KW-0406">Ion transport</keyword>
<feature type="domain" description="Cation/H+ exchanger transmembrane" evidence="10">
    <location>
        <begin position="26"/>
        <end position="384"/>
    </location>
</feature>
<evidence type="ECO:0000256" key="8">
    <source>
        <dbReference type="ARBA" id="ARBA00023136"/>
    </source>
</evidence>
<evidence type="ECO:0000256" key="3">
    <source>
        <dbReference type="ARBA" id="ARBA00022449"/>
    </source>
</evidence>
<evidence type="ECO:0000313" key="12">
    <source>
        <dbReference type="Proteomes" id="UP000247892"/>
    </source>
</evidence>
<feature type="transmembrane region" description="Helical" evidence="9">
    <location>
        <begin position="300"/>
        <end position="321"/>
    </location>
</feature>
<reference evidence="11 12" key="1">
    <citation type="submission" date="2016-07" db="EMBL/GenBank/DDBJ databases">
        <title>Draft genome sequence of Prauserella sp. YIM 121212, isolated from alkaline soil.</title>
        <authorList>
            <person name="Ruckert C."/>
            <person name="Albersmeier A."/>
            <person name="Jiang C.-L."/>
            <person name="Jiang Y."/>
            <person name="Kalinowski J."/>
            <person name="Schneider O."/>
            <person name="Winkler A."/>
            <person name="Zotchev S.B."/>
        </authorList>
    </citation>
    <scope>NUCLEOTIDE SEQUENCE [LARGE SCALE GENOMIC DNA]</scope>
    <source>
        <strain evidence="11 12">YIM 121212</strain>
    </source>
</reference>
<keyword evidence="8 9" id="KW-0472">Membrane</keyword>
<dbReference type="EMBL" id="MASU01000005">
    <property type="protein sequence ID" value="PXY36112.1"/>
    <property type="molecule type" value="Genomic_DNA"/>
</dbReference>
<feature type="transmembrane region" description="Helical" evidence="9">
    <location>
        <begin position="60"/>
        <end position="80"/>
    </location>
</feature>
<dbReference type="Proteomes" id="UP000247892">
    <property type="component" value="Unassembled WGS sequence"/>
</dbReference>
<evidence type="ECO:0000256" key="1">
    <source>
        <dbReference type="ARBA" id="ARBA00004651"/>
    </source>
</evidence>
<evidence type="ECO:0000256" key="6">
    <source>
        <dbReference type="ARBA" id="ARBA00022989"/>
    </source>
</evidence>
<evidence type="ECO:0000256" key="9">
    <source>
        <dbReference type="SAM" id="Phobius"/>
    </source>
</evidence>
<dbReference type="GO" id="GO:0005886">
    <property type="term" value="C:plasma membrane"/>
    <property type="evidence" value="ECO:0007669"/>
    <property type="project" value="UniProtKB-SubCell"/>
</dbReference>
<dbReference type="PANTHER" id="PTHR32507:SF8">
    <property type="entry name" value="CNH1P"/>
    <property type="match status" value="1"/>
</dbReference>
<dbReference type="OrthoDB" id="4174405at2"/>
<keyword evidence="6 9" id="KW-1133">Transmembrane helix</keyword>
<feature type="transmembrane region" description="Helical" evidence="9">
    <location>
        <begin position="328"/>
        <end position="351"/>
    </location>
</feature>
<dbReference type="GO" id="GO:1902600">
    <property type="term" value="P:proton transmembrane transport"/>
    <property type="evidence" value="ECO:0007669"/>
    <property type="project" value="InterPro"/>
</dbReference>
<dbReference type="AlphaFoldDB" id="A0A318LND3"/>
<feature type="transmembrane region" description="Helical" evidence="9">
    <location>
        <begin position="244"/>
        <end position="263"/>
    </location>
</feature>
<dbReference type="Pfam" id="PF00999">
    <property type="entry name" value="Na_H_Exchanger"/>
    <property type="match status" value="1"/>
</dbReference>
<evidence type="ECO:0000256" key="5">
    <source>
        <dbReference type="ARBA" id="ARBA00022692"/>
    </source>
</evidence>
<evidence type="ECO:0000256" key="2">
    <source>
        <dbReference type="ARBA" id="ARBA00022448"/>
    </source>
</evidence>
<dbReference type="Gene3D" id="1.20.1530.20">
    <property type="match status" value="1"/>
</dbReference>
<name>A0A318LND3_9PSEU</name>
<dbReference type="InterPro" id="IPR006153">
    <property type="entry name" value="Cation/H_exchanger_TM"/>
</dbReference>
<feature type="transmembrane region" description="Helical" evidence="9">
    <location>
        <begin position="275"/>
        <end position="294"/>
    </location>
</feature>
<accession>A0A318LND3</accession>
<feature type="transmembrane region" description="Helical" evidence="9">
    <location>
        <begin position="357"/>
        <end position="378"/>
    </location>
</feature>
<keyword evidence="3" id="KW-0050">Antiport</keyword>
<evidence type="ECO:0000313" key="11">
    <source>
        <dbReference type="EMBL" id="PXY36112.1"/>
    </source>
</evidence>
<evidence type="ECO:0000256" key="7">
    <source>
        <dbReference type="ARBA" id="ARBA00023065"/>
    </source>
</evidence>
<feature type="transmembrane region" description="Helical" evidence="9">
    <location>
        <begin position="92"/>
        <end position="112"/>
    </location>
</feature>
<feature type="transmembrane region" description="Helical" evidence="9">
    <location>
        <begin position="219"/>
        <end position="238"/>
    </location>
</feature>
<evidence type="ECO:0000259" key="10">
    <source>
        <dbReference type="Pfam" id="PF00999"/>
    </source>
</evidence>
<feature type="transmembrane region" description="Helical" evidence="9">
    <location>
        <begin position="161"/>
        <end position="183"/>
    </location>
</feature>
<protein>
    <submittedName>
        <fullName evidence="11">Sodium:proton antiporter</fullName>
    </submittedName>
</protein>
<organism evidence="11 12">
    <name type="scientific">Prauserella flavalba</name>
    <dbReference type="NCBI Taxonomy" id="1477506"/>
    <lineage>
        <taxon>Bacteria</taxon>
        <taxon>Bacillati</taxon>
        <taxon>Actinomycetota</taxon>
        <taxon>Actinomycetes</taxon>
        <taxon>Pseudonocardiales</taxon>
        <taxon>Pseudonocardiaceae</taxon>
        <taxon>Prauserella</taxon>
    </lineage>
</organism>
<keyword evidence="5 9" id="KW-0812">Transmembrane</keyword>
<feature type="transmembrane region" description="Helical" evidence="9">
    <location>
        <begin position="189"/>
        <end position="207"/>
    </location>
</feature>
<keyword evidence="12" id="KW-1185">Reference proteome</keyword>
<keyword evidence="2" id="KW-0813">Transport</keyword>
<comment type="caution">
    <text evidence="11">The sequence shown here is derived from an EMBL/GenBank/DDBJ whole genome shotgun (WGS) entry which is preliminary data.</text>
</comment>
<dbReference type="RefSeq" id="WP_110336114.1">
    <property type="nucleotide sequence ID" value="NZ_JBHVKT010000012.1"/>
</dbReference>
<evidence type="ECO:0000256" key="4">
    <source>
        <dbReference type="ARBA" id="ARBA00022475"/>
    </source>
</evidence>
<dbReference type="PANTHER" id="PTHR32507">
    <property type="entry name" value="NA(+)/H(+) ANTIPORTER 1"/>
    <property type="match status" value="1"/>
</dbReference>
<sequence>MSGSAAATGAIVAGAVFAWGLVGGRLQRAELTAPLVFVVLGGLLGSAVGVFDIEVHEFRLLIELTLAWLLFSDASAIRLAQLRREAGWYARLLGVGLPLTVVGGWLVAEWLLPGAGGWLAVLVGAALAPTDAALGLPVLTDPAVPRRIRGALNVESGLNDGIVTPVVMVAIAGVAGTGGGGVGAALADLVLGGAVGAGAGAVGGLLIRRARRLDWVPEGFAGPAVLALVVAAFAGAVAAGGNGFIAAFAAGLAFGGTAGSEQVRDVRFVEQTGGLAAVLVWLLAGAVAFPIVAAGLGWQVVVYAVLSLTVLRMVPVALALLGTRLDRVTVLFVGWFGPRGLPSIIFALLAVDALGDVADPAVVAIALTVLSSVVAHGLSARPLASRYGAAVTRAP</sequence>
<dbReference type="GO" id="GO:0015297">
    <property type="term" value="F:antiporter activity"/>
    <property type="evidence" value="ECO:0007669"/>
    <property type="project" value="UniProtKB-KW"/>
</dbReference>
<dbReference type="InterPro" id="IPR038770">
    <property type="entry name" value="Na+/solute_symporter_sf"/>
</dbReference>
<feature type="transmembrane region" description="Helical" evidence="9">
    <location>
        <begin position="118"/>
        <end position="140"/>
    </location>
</feature>
<feature type="transmembrane region" description="Helical" evidence="9">
    <location>
        <begin position="6"/>
        <end position="24"/>
    </location>
</feature>
<keyword evidence="4" id="KW-1003">Cell membrane</keyword>
<comment type="subcellular location">
    <subcellularLocation>
        <location evidence="1">Cell membrane</location>
        <topology evidence="1">Multi-pass membrane protein</topology>
    </subcellularLocation>
</comment>